<evidence type="ECO:0000313" key="2">
    <source>
        <dbReference type="Proteomes" id="UP001596383"/>
    </source>
</evidence>
<dbReference type="EMBL" id="JBHSWV010000210">
    <property type="protein sequence ID" value="MFC6765994.1"/>
    <property type="molecule type" value="Genomic_DNA"/>
</dbReference>
<sequence>MSVFEDNHELWRNALEHDGVNTITGPMSVETLPEARDRFEQLGNERSDGVLVISTGMARELPRGWVEITGPAVPSSHKEFRPFDDMITITERVDGRETLICRSDAVRLDMKILEPDGVVAIDFKDTEHHA</sequence>
<proteinExistence type="predicted"/>
<reference evidence="1 2" key="1">
    <citation type="journal article" date="2019" name="Int. J. Syst. Evol. Microbiol.">
        <title>The Global Catalogue of Microorganisms (GCM) 10K type strain sequencing project: providing services to taxonomists for standard genome sequencing and annotation.</title>
        <authorList>
            <consortium name="The Broad Institute Genomics Platform"/>
            <consortium name="The Broad Institute Genome Sequencing Center for Infectious Disease"/>
            <person name="Wu L."/>
            <person name="Ma J."/>
        </authorList>
    </citation>
    <scope>NUCLEOTIDE SEQUENCE [LARGE SCALE GENOMIC DNA]</scope>
    <source>
        <strain evidence="1 2">LMG 29247</strain>
    </source>
</reference>
<organism evidence="1 2">
    <name type="scientific">Natrinema soli</name>
    <dbReference type="NCBI Taxonomy" id="1930624"/>
    <lineage>
        <taxon>Archaea</taxon>
        <taxon>Methanobacteriati</taxon>
        <taxon>Methanobacteriota</taxon>
        <taxon>Stenosarchaea group</taxon>
        <taxon>Halobacteria</taxon>
        <taxon>Halobacteriales</taxon>
        <taxon>Natrialbaceae</taxon>
        <taxon>Natrinema</taxon>
    </lineage>
</organism>
<protein>
    <submittedName>
        <fullName evidence="1">Uncharacterized protein</fullName>
    </submittedName>
</protein>
<name>A0ABD5SM70_9EURY</name>
<dbReference type="RefSeq" id="WP_273738983.1">
    <property type="nucleotide sequence ID" value="NZ_JAQIVI010000210.1"/>
</dbReference>
<dbReference type="Proteomes" id="UP001596383">
    <property type="component" value="Unassembled WGS sequence"/>
</dbReference>
<gene>
    <name evidence="1" type="ORF">ACFQE6_13655</name>
</gene>
<evidence type="ECO:0000313" key="1">
    <source>
        <dbReference type="EMBL" id="MFC6765994.1"/>
    </source>
</evidence>
<comment type="caution">
    <text evidence="1">The sequence shown here is derived from an EMBL/GenBank/DDBJ whole genome shotgun (WGS) entry which is preliminary data.</text>
</comment>
<accession>A0ABD5SM70</accession>
<dbReference type="AlphaFoldDB" id="A0ABD5SM70"/>
<keyword evidence="2" id="KW-1185">Reference proteome</keyword>